<dbReference type="InterPro" id="IPR010319">
    <property type="entry name" value="Transglutaminase-like_Cys_pept"/>
</dbReference>
<reference evidence="2 3" key="1">
    <citation type="submission" date="2016-03" db="EMBL/GenBank/DDBJ databases">
        <authorList>
            <consortium name="Pathogen Informatics"/>
        </authorList>
    </citation>
    <scope>NUCLEOTIDE SEQUENCE [LARGE SCALE GENOMIC DNA]</scope>
    <source>
        <strain evidence="2 3">NCTC13364</strain>
    </source>
</reference>
<feature type="chain" id="PRO_5007614377" evidence="1">
    <location>
        <begin position="29"/>
        <end position="220"/>
    </location>
</feature>
<dbReference type="Gene3D" id="3.10.620.30">
    <property type="match status" value="1"/>
</dbReference>
<dbReference type="EMBL" id="FKBS01000013">
    <property type="protein sequence ID" value="SAI11531.1"/>
    <property type="molecule type" value="Genomic_DNA"/>
</dbReference>
<dbReference type="OrthoDB" id="5401788at2"/>
<proteinExistence type="predicted"/>
<dbReference type="AlphaFoldDB" id="A0A157MR89"/>
<organism evidence="2 3">
    <name type="scientific">Bordetella ansorpii</name>
    <dbReference type="NCBI Taxonomy" id="288768"/>
    <lineage>
        <taxon>Bacteria</taxon>
        <taxon>Pseudomonadati</taxon>
        <taxon>Pseudomonadota</taxon>
        <taxon>Betaproteobacteria</taxon>
        <taxon>Burkholderiales</taxon>
        <taxon>Alcaligenaceae</taxon>
        <taxon>Bordetella</taxon>
    </lineage>
</organism>
<dbReference type="RefSeq" id="WP_082887129.1">
    <property type="nucleotide sequence ID" value="NZ_FKBS01000013.1"/>
</dbReference>
<dbReference type="PANTHER" id="PTHR39327:SF1">
    <property type="entry name" value="BLR5470 PROTEIN"/>
    <property type="match status" value="1"/>
</dbReference>
<dbReference type="PANTHER" id="PTHR39327">
    <property type="match status" value="1"/>
</dbReference>
<name>A0A157MR89_9BORD</name>
<keyword evidence="1" id="KW-0732">Signal</keyword>
<protein>
    <submittedName>
        <fullName evidence="2">Uncharacterized protein</fullName>
    </submittedName>
</protein>
<accession>A0A157MR89</accession>
<feature type="signal peptide" evidence="1">
    <location>
        <begin position="1"/>
        <end position="28"/>
    </location>
</feature>
<evidence type="ECO:0000256" key="1">
    <source>
        <dbReference type="SAM" id="SignalP"/>
    </source>
</evidence>
<sequence>MSIPIRLARQAGWAVLLCLACWSSAAGALELNPDRLRHAAETRYGPQALQAVAAWLLQLHNDAALPERDKLERVNDFWNRSILPAQTIARPAMDWATPLEILARGQGAYADYAVGKYFSLAVLGVPVDRLRFIYVEARPLEGHPVPHMVLGYYATPSAEPLVLDNLAAAVLPATQRPDLIPVFSFSAGGVYLDERRAAPADRVGRWRALLARMRREGLEP</sequence>
<dbReference type="Proteomes" id="UP000077037">
    <property type="component" value="Unassembled WGS sequence"/>
</dbReference>
<evidence type="ECO:0000313" key="2">
    <source>
        <dbReference type="EMBL" id="SAI11531.1"/>
    </source>
</evidence>
<evidence type="ECO:0000313" key="3">
    <source>
        <dbReference type="Proteomes" id="UP000077037"/>
    </source>
</evidence>
<gene>
    <name evidence="2" type="ORF">SAMEA1982600_01367</name>
</gene>